<evidence type="ECO:0000256" key="6">
    <source>
        <dbReference type="SAM" id="MobiDB-lite"/>
    </source>
</evidence>
<dbReference type="GO" id="GO:0034440">
    <property type="term" value="P:lipid oxidation"/>
    <property type="evidence" value="ECO:0007669"/>
    <property type="project" value="InterPro"/>
</dbReference>
<evidence type="ECO:0000313" key="9">
    <source>
        <dbReference type="Proteomes" id="UP001365542"/>
    </source>
</evidence>
<sequence length="1062" mass="119000">MSSARFQTSYAAVSAADGSHVKLYFQKPTGALCEGVWQKRTGQWAFSDILEAGSAMLNTPLTAMYPPSGTVHLMYADSNRYIQELQINNGRATATGFGRNKAKLDEGGHIAGILQKYGDESLRLYQPGSSGTIKSYAHKSGEWNTPGGLSCTANPQTPIAGISCFPWHWPNPCLWVFYCNPSCELKSMSWDGAWREGSLPISVGPNVRFAAASTHARGDNKANMMATPVMMVFAVEDGQLQMTERDYNAHWGPPEIISIEREGTNIAAVSAPDGDGENDVHVFTSDEDGKFIHRIRKHGRWTDEVVDPHPVIIIGMRGGGVIARGGSSNSGSDTETTEAPSSEMGNISFMESLRAVGLTLGSEEEHGERRSRFQIPDDEDHEHITVPKIEEATYQETAQRLSYMYHAAIDQSGALHKAALIDSNLPAIFPLPDMRKTYGWSDPRSDNYPPHLDQGLFKNATDLGNFNGIFRKDYLLPIAELFSLSLPWSITEGALGVPWKSNQFGIQQAENTLAGIQEATKQLHDKKKGMYTKNTIGDNPKWFTDEQFAQQHLSGTNPTTIKVSPTTWTGSFIKAAKAQGVSNFEKVAMAATQKGSLFVQDYSYFRPSMRKGATYELSYKFGQDQLDAGALHGRFFHERYGCASVVLFELHDDGHLHPLAIVLDYKEDDIKLGKHGEYEKTSISAMSNSVVIFNKKMSPTDRHDEEHDWPWRYAKMCAQVSDWHRHEICIHLVNTHMIEEGAIVAMMRTVEEKHVVFRLLKPHWVKTLPLNHAARLLLMPKIIKPIAGMRPSDMNTFTQTAYANFDWESKYIPNDLHNRGFPNRTKDLDNKKWRNYPYARNMVQMWDAIHNFVGRVLTDHYENDAAVQRDTQIQDWVNEMHSDKGARQKLFPNIHSLNDLINVVTMCIHIASPQHTAVNYLQEYYQTFVPNKPPSFFKPIPKSQSELAKVNEQFIVSSLPFTAPTLGRPGTGNVWLLAAHLPHLLSDEVHAPLDMESYADQAIQIEQMSGSRASVIAAREFKKSIQTLKTSFEKHSSEMSVKPTPTGYDVMDPKKMAVSILI</sequence>
<dbReference type="Gene3D" id="1.20.245.10">
    <property type="entry name" value="Lipoxygenase-1, Domain 5"/>
    <property type="match status" value="1"/>
</dbReference>
<dbReference type="GO" id="GO:0050584">
    <property type="term" value="F:linoleate 11-lipoxygenase activity"/>
    <property type="evidence" value="ECO:0007669"/>
    <property type="project" value="UniProtKB-ARBA"/>
</dbReference>
<evidence type="ECO:0000256" key="4">
    <source>
        <dbReference type="ARBA" id="ARBA00022964"/>
    </source>
</evidence>
<name>A0AAV9WXN1_9PEZI</name>
<dbReference type="Proteomes" id="UP001365542">
    <property type="component" value="Unassembled WGS sequence"/>
</dbReference>
<dbReference type="PANTHER" id="PTHR11771">
    <property type="entry name" value="LIPOXYGENASE"/>
    <property type="match status" value="1"/>
</dbReference>
<dbReference type="GO" id="GO:0046872">
    <property type="term" value="F:metal ion binding"/>
    <property type="evidence" value="ECO:0007669"/>
    <property type="project" value="UniProtKB-KW"/>
</dbReference>
<reference evidence="8 9" key="1">
    <citation type="submission" date="2019-10" db="EMBL/GenBank/DDBJ databases">
        <authorList>
            <person name="Palmer J.M."/>
        </authorList>
    </citation>
    <scope>NUCLEOTIDE SEQUENCE [LARGE SCALE GENOMIC DNA]</scope>
    <source>
        <strain evidence="8 9">TWF694</strain>
    </source>
</reference>
<dbReference type="Gene3D" id="2.120.10.70">
    <property type="entry name" value="Fucose-specific lectin"/>
    <property type="match status" value="2"/>
</dbReference>
<evidence type="ECO:0000313" key="8">
    <source>
        <dbReference type="EMBL" id="KAK6529069.1"/>
    </source>
</evidence>
<dbReference type="InterPro" id="IPR012475">
    <property type="entry name" value="Fungal_lectin"/>
</dbReference>
<feature type="compositionally biased region" description="Polar residues" evidence="6">
    <location>
        <begin position="327"/>
        <end position="345"/>
    </location>
</feature>
<comment type="similarity">
    <text evidence="1">Belongs to the fungal fucose-specific lectin family.</text>
</comment>
<keyword evidence="4" id="KW-0223">Dioxygenase</keyword>
<gene>
    <name evidence="8" type="ORF">TWF694_004287</name>
</gene>
<dbReference type="SUPFAM" id="SSF48484">
    <property type="entry name" value="Lipoxigenase"/>
    <property type="match status" value="1"/>
</dbReference>
<feature type="region of interest" description="Disordered" evidence="6">
    <location>
        <begin position="323"/>
        <end position="345"/>
    </location>
</feature>
<dbReference type="EMBL" id="JAVHJO010000014">
    <property type="protein sequence ID" value="KAK6529069.1"/>
    <property type="molecule type" value="Genomic_DNA"/>
</dbReference>
<evidence type="ECO:0000256" key="5">
    <source>
        <dbReference type="ARBA" id="ARBA00023002"/>
    </source>
</evidence>
<evidence type="ECO:0000259" key="7">
    <source>
        <dbReference type="PROSITE" id="PS51393"/>
    </source>
</evidence>
<accession>A0AAV9WXN1</accession>
<dbReference type="SUPFAM" id="SSF89372">
    <property type="entry name" value="Fucose-specific lectin"/>
    <property type="match status" value="2"/>
</dbReference>
<evidence type="ECO:0000256" key="3">
    <source>
        <dbReference type="ARBA" id="ARBA00022723"/>
    </source>
</evidence>
<dbReference type="AlphaFoldDB" id="A0AAV9WXN1"/>
<dbReference type="Gene3D" id="3.10.450.60">
    <property type="match status" value="1"/>
</dbReference>
<dbReference type="Pfam" id="PF00305">
    <property type="entry name" value="Lipoxygenase"/>
    <property type="match status" value="1"/>
</dbReference>
<dbReference type="InterPro" id="IPR013819">
    <property type="entry name" value="LipOase_C"/>
</dbReference>
<dbReference type="GO" id="GO:0043651">
    <property type="term" value="P:linoleic acid metabolic process"/>
    <property type="evidence" value="ECO:0007669"/>
    <property type="project" value="UniProtKB-ARBA"/>
</dbReference>
<feature type="domain" description="Lipoxygenase" evidence="7">
    <location>
        <begin position="542"/>
        <end position="1062"/>
    </location>
</feature>
<keyword evidence="5" id="KW-0560">Oxidoreductase</keyword>
<protein>
    <recommendedName>
        <fullName evidence="2">Manganese lipoxygenase</fullName>
    </recommendedName>
</protein>
<dbReference type="InterPro" id="IPR000907">
    <property type="entry name" value="LipOase"/>
</dbReference>
<dbReference type="InterPro" id="IPR036226">
    <property type="entry name" value="LipOase_C_sf"/>
</dbReference>
<organism evidence="8 9">
    <name type="scientific">Orbilia ellipsospora</name>
    <dbReference type="NCBI Taxonomy" id="2528407"/>
    <lineage>
        <taxon>Eukaryota</taxon>
        <taxon>Fungi</taxon>
        <taxon>Dikarya</taxon>
        <taxon>Ascomycota</taxon>
        <taxon>Pezizomycotina</taxon>
        <taxon>Orbiliomycetes</taxon>
        <taxon>Orbiliales</taxon>
        <taxon>Orbiliaceae</taxon>
        <taxon>Orbilia</taxon>
    </lineage>
</organism>
<evidence type="ECO:0000256" key="1">
    <source>
        <dbReference type="ARBA" id="ARBA00009042"/>
    </source>
</evidence>
<comment type="caution">
    <text evidence="8">The sequence shown here is derived from an EMBL/GenBank/DDBJ whole genome shotgun (WGS) entry which is preliminary data.</text>
</comment>
<proteinExistence type="inferred from homology"/>
<keyword evidence="9" id="KW-1185">Reference proteome</keyword>
<dbReference type="Pfam" id="PF07938">
    <property type="entry name" value="Fungal_lectin"/>
    <property type="match status" value="1"/>
</dbReference>
<evidence type="ECO:0000256" key="2">
    <source>
        <dbReference type="ARBA" id="ARBA00021175"/>
    </source>
</evidence>
<keyword evidence="3" id="KW-0479">Metal-binding</keyword>
<feature type="region of interest" description="Disordered" evidence="6">
    <location>
        <begin position="360"/>
        <end position="382"/>
    </location>
</feature>
<dbReference type="PROSITE" id="PS51393">
    <property type="entry name" value="LIPOXYGENASE_3"/>
    <property type="match status" value="1"/>
</dbReference>